<accession>A0A840IF77</accession>
<feature type="chain" id="PRO_5038562743" description="WD40 repeat protein" evidence="2">
    <location>
        <begin position="30"/>
        <end position="396"/>
    </location>
</feature>
<evidence type="ECO:0008006" key="5">
    <source>
        <dbReference type="Google" id="ProtNLM"/>
    </source>
</evidence>
<dbReference type="RefSeq" id="WP_183343195.1">
    <property type="nucleotide sequence ID" value="NZ_JACHNU010000004.1"/>
</dbReference>
<dbReference type="InterPro" id="IPR011042">
    <property type="entry name" value="6-blade_b-propeller_TolB-like"/>
</dbReference>
<dbReference type="Gene3D" id="2.120.10.30">
    <property type="entry name" value="TolB, C-terminal domain"/>
    <property type="match status" value="1"/>
</dbReference>
<dbReference type="EMBL" id="JACHNU010000004">
    <property type="protein sequence ID" value="MBB4663466.1"/>
    <property type="molecule type" value="Genomic_DNA"/>
</dbReference>
<sequence length="396" mass="40637">MNRSILRRRHAIGALAAAAVLAPATEAAASKIVYSCAPELCVVDPATGASARLTSDGERSPYRWPAISRDGRTLVAARGGDVMRGGYGGNLTERWAGWRDMNDVAISPDGSGVAESHSYVENRFGCPLTGGCLQLVDQSAAFFTTGTPPAERSSRHPGGGGVGFLGDGSLLSSRYTIGDELHSICVISAPGTDASSECRTPITSPTTLSSPDGSPDSRLIAVTVGEPAPSEESAVRLYDAAGGGEVRRLASGWAPSFSPDGRQVAFTTPDGWIAVVATRGGRARKLVRGSTPAWGGGAAPGPALAAKKLRYRGGAIPVKVRCGGPGACRGSVRIAKGKRALATASYRVASGRAATVRVRPSAAGRRTIAAARSHRVTVRLAPAGGRAISTAATLRR</sequence>
<evidence type="ECO:0000313" key="4">
    <source>
        <dbReference type="Proteomes" id="UP000585272"/>
    </source>
</evidence>
<dbReference type="SUPFAM" id="SSF82171">
    <property type="entry name" value="DPP6 N-terminal domain-like"/>
    <property type="match status" value="1"/>
</dbReference>
<proteinExistence type="predicted"/>
<dbReference type="AlphaFoldDB" id="A0A840IF77"/>
<feature type="compositionally biased region" description="Low complexity" evidence="1">
    <location>
        <begin position="200"/>
        <end position="211"/>
    </location>
</feature>
<dbReference type="Proteomes" id="UP000585272">
    <property type="component" value="Unassembled WGS sequence"/>
</dbReference>
<name>A0A840IF77_9ACTN</name>
<organism evidence="3 4">
    <name type="scientific">Conexibacter arvalis</name>
    <dbReference type="NCBI Taxonomy" id="912552"/>
    <lineage>
        <taxon>Bacteria</taxon>
        <taxon>Bacillati</taxon>
        <taxon>Actinomycetota</taxon>
        <taxon>Thermoleophilia</taxon>
        <taxon>Solirubrobacterales</taxon>
        <taxon>Conexibacteraceae</taxon>
        <taxon>Conexibacter</taxon>
    </lineage>
</organism>
<comment type="caution">
    <text evidence="3">The sequence shown here is derived from an EMBL/GenBank/DDBJ whole genome shotgun (WGS) entry which is preliminary data.</text>
</comment>
<feature type="region of interest" description="Disordered" evidence="1">
    <location>
        <begin position="195"/>
        <end position="215"/>
    </location>
</feature>
<gene>
    <name evidence="3" type="ORF">BDZ31_003061</name>
</gene>
<keyword evidence="2" id="KW-0732">Signal</keyword>
<evidence type="ECO:0000256" key="2">
    <source>
        <dbReference type="SAM" id="SignalP"/>
    </source>
</evidence>
<dbReference type="Pfam" id="PF07676">
    <property type="entry name" value="PD40"/>
    <property type="match status" value="1"/>
</dbReference>
<dbReference type="PROSITE" id="PS51318">
    <property type="entry name" value="TAT"/>
    <property type="match status" value="1"/>
</dbReference>
<dbReference type="InterPro" id="IPR011659">
    <property type="entry name" value="WD40"/>
</dbReference>
<protein>
    <recommendedName>
        <fullName evidence="5">WD40 repeat protein</fullName>
    </recommendedName>
</protein>
<keyword evidence="4" id="KW-1185">Reference proteome</keyword>
<reference evidence="3 4" key="1">
    <citation type="submission" date="2020-08" db="EMBL/GenBank/DDBJ databases">
        <title>Genomic Encyclopedia of Archaeal and Bacterial Type Strains, Phase II (KMG-II): from individual species to whole genera.</title>
        <authorList>
            <person name="Goeker M."/>
        </authorList>
    </citation>
    <scope>NUCLEOTIDE SEQUENCE [LARGE SCALE GENOMIC DNA]</scope>
    <source>
        <strain evidence="3 4">DSM 23288</strain>
    </source>
</reference>
<dbReference type="InterPro" id="IPR006311">
    <property type="entry name" value="TAT_signal"/>
</dbReference>
<evidence type="ECO:0000256" key="1">
    <source>
        <dbReference type="SAM" id="MobiDB-lite"/>
    </source>
</evidence>
<feature type="signal peptide" evidence="2">
    <location>
        <begin position="1"/>
        <end position="29"/>
    </location>
</feature>
<evidence type="ECO:0000313" key="3">
    <source>
        <dbReference type="EMBL" id="MBB4663466.1"/>
    </source>
</evidence>